<dbReference type="AlphaFoldDB" id="A0A6N2KWG6"/>
<protein>
    <recommendedName>
        <fullName evidence="1">N-acetyltransferase domain-containing protein</fullName>
    </recommendedName>
</protein>
<dbReference type="InterPro" id="IPR016181">
    <property type="entry name" value="Acyl_CoA_acyltransferase"/>
</dbReference>
<dbReference type="Gene3D" id="3.40.630.30">
    <property type="match status" value="1"/>
</dbReference>
<proteinExistence type="predicted"/>
<dbReference type="Pfam" id="PF00583">
    <property type="entry name" value="Acetyltransf_1"/>
    <property type="match status" value="1"/>
</dbReference>
<dbReference type="GO" id="GO:0008080">
    <property type="term" value="F:N-acetyltransferase activity"/>
    <property type="evidence" value="ECO:0007669"/>
    <property type="project" value="TreeGrafter"/>
</dbReference>
<dbReference type="CDD" id="cd04301">
    <property type="entry name" value="NAT_SF"/>
    <property type="match status" value="1"/>
</dbReference>
<name>A0A6N2KWG6_SALVM</name>
<dbReference type="PROSITE" id="PS51186">
    <property type="entry name" value="GNAT"/>
    <property type="match status" value="1"/>
</dbReference>
<sequence>MANLRPCYLQISNSLCTEPWYAGKGSRFYHGSWKTASSRKKVSQPIESHVGWCGSRIVKCCSTSSPTSAAEATEQVFLEDRSSSVDEKEEQFEYLASESGWKVRRLAENGDEMSEVAQIQAEAFHTPVALFDDVFFEFFKAEVLSGLLYKLRNSSPDRKHDDYLNINRYACLVAEPAAERKLVGIVDVTALRDGDVLQHLEGADEYLYISGIAVSNNFRRRKIGSALLKACDTLSHLWGFECLALRAYEDDTGARKLYTNAGYRVVSSDPRWMAWIGRKRRVLMIKRSNMLD</sequence>
<accession>A0A6N2KWG6</accession>
<evidence type="ECO:0000259" key="1">
    <source>
        <dbReference type="PROSITE" id="PS51186"/>
    </source>
</evidence>
<dbReference type="PANTHER" id="PTHR42919">
    <property type="entry name" value="N-ALPHA-ACETYLTRANSFERASE"/>
    <property type="match status" value="1"/>
</dbReference>
<organism evidence="2">
    <name type="scientific">Salix viminalis</name>
    <name type="common">Common osier</name>
    <name type="synonym">Basket willow</name>
    <dbReference type="NCBI Taxonomy" id="40686"/>
    <lineage>
        <taxon>Eukaryota</taxon>
        <taxon>Viridiplantae</taxon>
        <taxon>Streptophyta</taxon>
        <taxon>Embryophyta</taxon>
        <taxon>Tracheophyta</taxon>
        <taxon>Spermatophyta</taxon>
        <taxon>Magnoliopsida</taxon>
        <taxon>eudicotyledons</taxon>
        <taxon>Gunneridae</taxon>
        <taxon>Pentapetalae</taxon>
        <taxon>rosids</taxon>
        <taxon>fabids</taxon>
        <taxon>Malpighiales</taxon>
        <taxon>Salicaceae</taxon>
        <taxon>Saliceae</taxon>
        <taxon>Salix</taxon>
    </lineage>
</organism>
<dbReference type="GO" id="GO:0031415">
    <property type="term" value="C:NatA complex"/>
    <property type="evidence" value="ECO:0007669"/>
    <property type="project" value="TreeGrafter"/>
</dbReference>
<feature type="domain" description="N-acetyltransferase" evidence="1">
    <location>
        <begin position="101"/>
        <end position="289"/>
    </location>
</feature>
<dbReference type="InterPro" id="IPR051556">
    <property type="entry name" value="N-term/lysine_N-AcTrnsfr"/>
</dbReference>
<reference evidence="2" key="1">
    <citation type="submission" date="2019-03" db="EMBL/GenBank/DDBJ databases">
        <authorList>
            <person name="Mank J."/>
            <person name="Almeida P."/>
        </authorList>
    </citation>
    <scope>NUCLEOTIDE SEQUENCE</scope>
    <source>
        <strain evidence="2">78183</strain>
    </source>
</reference>
<dbReference type="PANTHER" id="PTHR42919:SF20">
    <property type="entry name" value="GCN5-RELATED N-ACETYLTRANSFERASE 10, CHLOROPLASTIC"/>
    <property type="match status" value="1"/>
</dbReference>
<evidence type="ECO:0000313" key="2">
    <source>
        <dbReference type="EMBL" id="VFU32163.1"/>
    </source>
</evidence>
<dbReference type="GO" id="GO:0007064">
    <property type="term" value="P:mitotic sister chromatid cohesion"/>
    <property type="evidence" value="ECO:0007669"/>
    <property type="project" value="TreeGrafter"/>
</dbReference>
<dbReference type="SUPFAM" id="SSF55729">
    <property type="entry name" value="Acyl-CoA N-acyltransferases (Nat)"/>
    <property type="match status" value="1"/>
</dbReference>
<gene>
    <name evidence="2" type="ORF">SVIM_LOCUS139670</name>
</gene>
<dbReference type="EMBL" id="CAADRP010000779">
    <property type="protein sequence ID" value="VFU32163.1"/>
    <property type="molecule type" value="Genomic_DNA"/>
</dbReference>
<dbReference type="InterPro" id="IPR000182">
    <property type="entry name" value="GNAT_dom"/>
</dbReference>